<accession>A0A3M7QJG2</accession>
<evidence type="ECO:0000256" key="6">
    <source>
        <dbReference type="SAM" id="Phobius"/>
    </source>
</evidence>
<dbReference type="PANTHER" id="PTHR31394:SF1">
    <property type="entry name" value="TRANSMEMBRANE PROTEIN 199"/>
    <property type="match status" value="1"/>
</dbReference>
<dbReference type="GO" id="GO:0005789">
    <property type="term" value="C:endoplasmic reticulum membrane"/>
    <property type="evidence" value="ECO:0007669"/>
    <property type="project" value="UniProtKB-SubCell"/>
</dbReference>
<dbReference type="GO" id="GO:0070072">
    <property type="term" value="P:vacuolar proton-transporting V-type ATPase complex assembly"/>
    <property type="evidence" value="ECO:0007669"/>
    <property type="project" value="InterPro"/>
</dbReference>
<gene>
    <name evidence="7" type="ORF">BpHYR1_004998</name>
</gene>
<dbReference type="Proteomes" id="UP000276133">
    <property type="component" value="Unassembled WGS sequence"/>
</dbReference>
<name>A0A3M7QJG2_BRAPC</name>
<evidence type="ECO:0000313" key="8">
    <source>
        <dbReference type="Proteomes" id="UP000276133"/>
    </source>
</evidence>
<comment type="subcellular location">
    <subcellularLocation>
        <location evidence="1">Endoplasmic reticulum membrane</location>
        <topology evidence="1">Multi-pass membrane protein</topology>
    </subcellularLocation>
</comment>
<evidence type="ECO:0000256" key="2">
    <source>
        <dbReference type="ARBA" id="ARBA00022692"/>
    </source>
</evidence>
<dbReference type="Pfam" id="PF11712">
    <property type="entry name" value="Vma12"/>
    <property type="match status" value="1"/>
</dbReference>
<evidence type="ECO:0000256" key="3">
    <source>
        <dbReference type="ARBA" id="ARBA00022824"/>
    </source>
</evidence>
<proteinExistence type="predicted"/>
<keyword evidence="2 6" id="KW-0812">Transmembrane</keyword>
<dbReference type="PANTHER" id="PTHR31394">
    <property type="entry name" value="TRANSMEMBRANE PROTEIN 199"/>
    <property type="match status" value="1"/>
</dbReference>
<evidence type="ECO:0000256" key="5">
    <source>
        <dbReference type="ARBA" id="ARBA00023136"/>
    </source>
</evidence>
<evidence type="ECO:0000256" key="4">
    <source>
        <dbReference type="ARBA" id="ARBA00022989"/>
    </source>
</evidence>
<dbReference type="EMBL" id="REGN01005914">
    <property type="protein sequence ID" value="RNA11587.1"/>
    <property type="molecule type" value="Genomic_DNA"/>
</dbReference>
<sequence length="202" mass="23260">MSQEISKIIKLEENKKKKLIELIEDSFDKSFIDDLKDEINENFISVGLLMKIKKLSNQKAQKENKFYINDWIMGAELYAPKVEPTQKNPEYEENMRCLRARLEEEEYQSMVRNVDMNSNRKIATSSGLSADFRTQSGQLTSIVNVLAVIGGSFFFGYKAVEFMSEEQSVPRQLIGGFILALIAAVADFYFLFKKLNKLDKKL</sequence>
<feature type="transmembrane region" description="Helical" evidence="6">
    <location>
        <begin position="142"/>
        <end position="160"/>
    </location>
</feature>
<keyword evidence="4 6" id="KW-1133">Transmembrane helix</keyword>
<feature type="transmembrane region" description="Helical" evidence="6">
    <location>
        <begin position="172"/>
        <end position="192"/>
    </location>
</feature>
<keyword evidence="8" id="KW-1185">Reference proteome</keyword>
<keyword evidence="3" id="KW-0256">Endoplasmic reticulum</keyword>
<keyword evidence="5 6" id="KW-0472">Membrane</keyword>
<organism evidence="7 8">
    <name type="scientific">Brachionus plicatilis</name>
    <name type="common">Marine rotifer</name>
    <name type="synonym">Brachionus muelleri</name>
    <dbReference type="NCBI Taxonomy" id="10195"/>
    <lineage>
        <taxon>Eukaryota</taxon>
        <taxon>Metazoa</taxon>
        <taxon>Spiralia</taxon>
        <taxon>Gnathifera</taxon>
        <taxon>Rotifera</taxon>
        <taxon>Eurotatoria</taxon>
        <taxon>Monogononta</taxon>
        <taxon>Pseudotrocha</taxon>
        <taxon>Ploima</taxon>
        <taxon>Brachionidae</taxon>
        <taxon>Brachionus</taxon>
    </lineage>
</organism>
<reference evidence="7 8" key="1">
    <citation type="journal article" date="2018" name="Sci. Rep.">
        <title>Genomic signatures of local adaptation to the degree of environmental predictability in rotifers.</title>
        <authorList>
            <person name="Franch-Gras L."/>
            <person name="Hahn C."/>
            <person name="Garcia-Roger E.M."/>
            <person name="Carmona M.J."/>
            <person name="Serra M."/>
            <person name="Gomez A."/>
        </authorList>
    </citation>
    <scope>NUCLEOTIDE SEQUENCE [LARGE SCALE GENOMIC DNA]</scope>
    <source>
        <strain evidence="7">HYR1</strain>
    </source>
</reference>
<comment type="caution">
    <text evidence="7">The sequence shown here is derived from an EMBL/GenBank/DDBJ whole genome shotgun (WGS) entry which is preliminary data.</text>
</comment>
<evidence type="ECO:0000256" key="1">
    <source>
        <dbReference type="ARBA" id="ARBA00004477"/>
    </source>
</evidence>
<protein>
    <submittedName>
        <fullName evidence="7">Transmembrane protein-like</fullName>
    </submittedName>
</protein>
<dbReference type="OrthoDB" id="19981at2759"/>
<dbReference type="AlphaFoldDB" id="A0A3M7QJG2"/>
<evidence type="ECO:0000313" key="7">
    <source>
        <dbReference type="EMBL" id="RNA11587.1"/>
    </source>
</evidence>
<dbReference type="InterPro" id="IPR021013">
    <property type="entry name" value="ATPase_Vma12"/>
</dbReference>